<dbReference type="AlphaFoldDB" id="A0AAN6G4U9"/>
<evidence type="ECO:0000313" key="2">
    <source>
        <dbReference type="Proteomes" id="UP001176521"/>
    </source>
</evidence>
<dbReference type="Proteomes" id="UP001176521">
    <property type="component" value="Unassembled WGS sequence"/>
</dbReference>
<sequence>MSTPIIAQEEQQHQQHGERRSILTHLEAVLTASFIAAHPLAAVQLLVHTLTVVESPSSCHPCIRHALLRTLVSHASTQLVDQLLLDPTATFYSEAFCYRADLAALTLITIFYSSVDLLSTQSSPLFPDVRSLGAIPPTHPEQAEQETGAEAGAELCASLDALVKLECSLRQFVLRKRAASEFTGAIENQRMGQEAASSDYISSLTRREVATLAPGRTL</sequence>
<comment type="caution">
    <text evidence="1">The sequence shown here is derived from an EMBL/GenBank/DDBJ whole genome shotgun (WGS) entry which is preliminary data.</text>
</comment>
<evidence type="ECO:0000313" key="1">
    <source>
        <dbReference type="EMBL" id="KAK0518541.1"/>
    </source>
</evidence>
<protein>
    <submittedName>
        <fullName evidence="1">Uncharacterized protein</fullName>
    </submittedName>
</protein>
<name>A0AAN6G4U9_9BASI</name>
<organism evidence="1 2">
    <name type="scientific">Tilletia horrida</name>
    <dbReference type="NCBI Taxonomy" id="155126"/>
    <lineage>
        <taxon>Eukaryota</taxon>
        <taxon>Fungi</taxon>
        <taxon>Dikarya</taxon>
        <taxon>Basidiomycota</taxon>
        <taxon>Ustilaginomycotina</taxon>
        <taxon>Exobasidiomycetes</taxon>
        <taxon>Tilletiales</taxon>
        <taxon>Tilletiaceae</taxon>
        <taxon>Tilletia</taxon>
    </lineage>
</organism>
<keyword evidence="2" id="KW-1185">Reference proteome</keyword>
<accession>A0AAN6G4U9</accession>
<proteinExistence type="predicted"/>
<reference evidence="1" key="1">
    <citation type="journal article" date="2023" name="PhytoFront">
        <title>Draft Genome Resources of Seven Strains of Tilletia horrida, Causal Agent of Kernel Smut of Rice.</title>
        <authorList>
            <person name="Khanal S."/>
            <person name="Antony Babu S."/>
            <person name="Zhou X.G."/>
        </authorList>
    </citation>
    <scope>NUCLEOTIDE SEQUENCE</scope>
    <source>
        <strain evidence="1">TX3</strain>
    </source>
</reference>
<dbReference type="EMBL" id="JAPDMQ010001254">
    <property type="protein sequence ID" value="KAK0518541.1"/>
    <property type="molecule type" value="Genomic_DNA"/>
</dbReference>
<gene>
    <name evidence="1" type="ORF">OC842_007760</name>
</gene>